<dbReference type="HOGENOM" id="CLU_2442313_0_0_1"/>
<reference evidence="2 3" key="1">
    <citation type="journal article" date="2014" name="BMC Genomics">
        <title>Comparative genome sequencing reveals chemotype-specific gene clusters in the toxigenic black mold Stachybotrys.</title>
        <authorList>
            <person name="Semeiks J."/>
            <person name="Borek D."/>
            <person name="Otwinowski Z."/>
            <person name="Grishin N.V."/>
        </authorList>
    </citation>
    <scope>NUCLEOTIDE SEQUENCE [LARGE SCALE GENOMIC DNA]</scope>
    <source>
        <strain evidence="2 3">IBT 40285</strain>
    </source>
</reference>
<accession>A0A084R1T0</accession>
<gene>
    <name evidence="2" type="ORF">S40285_10592</name>
</gene>
<proteinExistence type="predicted"/>
<sequence>MCFGSRKAAIAEVQQDAARPVESDQSSFKRHSTRPRQYAATSNNRHRSGRAYGAGAGGLLALGGGAALYGGEGGFGDGGGGGGDGGGGGC</sequence>
<evidence type="ECO:0000256" key="1">
    <source>
        <dbReference type="SAM" id="MobiDB-lite"/>
    </source>
</evidence>
<evidence type="ECO:0000313" key="3">
    <source>
        <dbReference type="Proteomes" id="UP000028524"/>
    </source>
</evidence>
<feature type="region of interest" description="Disordered" evidence="1">
    <location>
        <begin position="13"/>
        <end position="49"/>
    </location>
</feature>
<name>A0A084R1T0_STAC4</name>
<organism evidence="2 3">
    <name type="scientific">Stachybotrys chlorohalonatus (strain IBT 40285)</name>
    <dbReference type="NCBI Taxonomy" id="1283841"/>
    <lineage>
        <taxon>Eukaryota</taxon>
        <taxon>Fungi</taxon>
        <taxon>Dikarya</taxon>
        <taxon>Ascomycota</taxon>
        <taxon>Pezizomycotina</taxon>
        <taxon>Sordariomycetes</taxon>
        <taxon>Hypocreomycetidae</taxon>
        <taxon>Hypocreales</taxon>
        <taxon>Stachybotryaceae</taxon>
        <taxon>Stachybotrys</taxon>
    </lineage>
</organism>
<evidence type="ECO:0000313" key="2">
    <source>
        <dbReference type="EMBL" id="KFA70165.1"/>
    </source>
</evidence>
<protein>
    <submittedName>
        <fullName evidence="2">Uncharacterized protein</fullName>
    </submittedName>
</protein>
<dbReference type="Proteomes" id="UP000028524">
    <property type="component" value="Unassembled WGS sequence"/>
</dbReference>
<dbReference type="AlphaFoldDB" id="A0A084R1T0"/>
<dbReference type="EMBL" id="KL659301">
    <property type="protein sequence ID" value="KFA70165.1"/>
    <property type="molecule type" value="Genomic_DNA"/>
</dbReference>
<keyword evidence="3" id="KW-1185">Reference proteome</keyword>
<dbReference type="InParanoid" id="A0A084R1T0"/>